<evidence type="ECO:0000259" key="5">
    <source>
        <dbReference type="PROSITE" id="PS50931"/>
    </source>
</evidence>
<dbReference type="GO" id="GO:0003700">
    <property type="term" value="F:DNA-binding transcription factor activity"/>
    <property type="evidence" value="ECO:0007669"/>
    <property type="project" value="InterPro"/>
</dbReference>
<reference evidence="6 7" key="1">
    <citation type="submission" date="2017-12" db="EMBL/GenBank/DDBJ databases">
        <title>Draft genome sequence of Ralstonia pickettii 52.</title>
        <authorList>
            <person name="Zheng B."/>
        </authorList>
    </citation>
    <scope>NUCLEOTIDE SEQUENCE [LARGE SCALE GENOMIC DNA]</scope>
    <source>
        <strain evidence="6 7">52</strain>
    </source>
</reference>
<evidence type="ECO:0000313" key="7">
    <source>
        <dbReference type="Proteomes" id="UP000234456"/>
    </source>
</evidence>
<evidence type="ECO:0000313" key="6">
    <source>
        <dbReference type="EMBL" id="PLC44618.1"/>
    </source>
</evidence>
<dbReference type="Gene3D" id="1.10.10.10">
    <property type="entry name" value="Winged helix-like DNA-binding domain superfamily/Winged helix DNA-binding domain"/>
    <property type="match status" value="1"/>
</dbReference>
<dbReference type="PROSITE" id="PS50931">
    <property type="entry name" value="HTH_LYSR"/>
    <property type="match status" value="1"/>
</dbReference>
<sequence>MDRVSDLEFFTQLVKQGSLAALARELGVTPPAITARLAQLEKRLGVRLLNRTTRRLSVTHEGEIYLATGARLLEELQELEQLVSSSRGTPKGLLRINATFGFGRRHVAPAIVEFARRYPEVEVQLELTDRSVNLTDKAFDIGVWFGTVPDSRMVARKIVSNKRMLCASPDYLKRAGMPQTPRDLQSHQCIVLRESDAAYGTWYLTRGARQETIKVRGVLSTNDGETGVLWALAGYGILMRSEWDIHEHVRAGRLVPVLTDWALPVADIFAVYPERANLSAKVSAFIDFLTEWFGKEAPWADAHR</sequence>
<dbReference type="InterPro" id="IPR000847">
    <property type="entry name" value="LysR_HTH_N"/>
</dbReference>
<comment type="similarity">
    <text evidence="1">Belongs to the LysR transcriptional regulatory family.</text>
</comment>
<dbReference type="SUPFAM" id="SSF46785">
    <property type="entry name" value="Winged helix' DNA-binding domain"/>
    <property type="match status" value="1"/>
</dbReference>
<dbReference type="InterPro" id="IPR036390">
    <property type="entry name" value="WH_DNA-bd_sf"/>
</dbReference>
<dbReference type="InterPro" id="IPR036388">
    <property type="entry name" value="WH-like_DNA-bd_sf"/>
</dbReference>
<evidence type="ECO:0000256" key="3">
    <source>
        <dbReference type="ARBA" id="ARBA00023125"/>
    </source>
</evidence>
<dbReference type="Pfam" id="PF03466">
    <property type="entry name" value="LysR_substrate"/>
    <property type="match status" value="1"/>
</dbReference>
<dbReference type="Pfam" id="PF00126">
    <property type="entry name" value="HTH_1"/>
    <property type="match status" value="1"/>
</dbReference>
<dbReference type="PANTHER" id="PTHR30537">
    <property type="entry name" value="HTH-TYPE TRANSCRIPTIONAL REGULATOR"/>
    <property type="match status" value="1"/>
</dbReference>
<dbReference type="FunFam" id="3.40.190.290:FF:000001">
    <property type="entry name" value="Transcriptional regulator, LysR family"/>
    <property type="match status" value="1"/>
</dbReference>
<proteinExistence type="inferred from homology"/>
<name>A0A2N4TY59_RALPI</name>
<protein>
    <submittedName>
        <fullName evidence="6">LysR family transcriptional regulator</fullName>
    </submittedName>
</protein>
<evidence type="ECO:0000256" key="1">
    <source>
        <dbReference type="ARBA" id="ARBA00009437"/>
    </source>
</evidence>
<dbReference type="OrthoDB" id="9786526at2"/>
<dbReference type="GO" id="GO:0043565">
    <property type="term" value="F:sequence-specific DNA binding"/>
    <property type="evidence" value="ECO:0007669"/>
    <property type="project" value="TreeGrafter"/>
</dbReference>
<dbReference type="InterPro" id="IPR058163">
    <property type="entry name" value="LysR-type_TF_proteobact-type"/>
</dbReference>
<comment type="caution">
    <text evidence="6">The sequence shown here is derived from an EMBL/GenBank/DDBJ whole genome shotgun (WGS) entry which is preliminary data.</text>
</comment>
<accession>A0A2N4TY59</accession>
<dbReference type="AlphaFoldDB" id="A0A2N4TY59"/>
<evidence type="ECO:0000256" key="2">
    <source>
        <dbReference type="ARBA" id="ARBA00023015"/>
    </source>
</evidence>
<dbReference type="FunFam" id="1.10.10.10:FF:000001">
    <property type="entry name" value="LysR family transcriptional regulator"/>
    <property type="match status" value="1"/>
</dbReference>
<keyword evidence="4" id="KW-0804">Transcription</keyword>
<dbReference type="CDD" id="cd08479">
    <property type="entry name" value="PBP2_CrgA_like_9"/>
    <property type="match status" value="1"/>
</dbReference>
<dbReference type="SUPFAM" id="SSF53850">
    <property type="entry name" value="Periplasmic binding protein-like II"/>
    <property type="match status" value="1"/>
</dbReference>
<dbReference type="InterPro" id="IPR005119">
    <property type="entry name" value="LysR_subst-bd"/>
</dbReference>
<keyword evidence="3" id="KW-0238">DNA-binding</keyword>
<evidence type="ECO:0000256" key="4">
    <source>
        <dbReference type="ARBA" id="ARBA00023163"/>
    </source>
</evidence>
<feature type="domain" description="HTH lysR-type" evidence="5">
    <location>
        <begin position="1"/>
        <end position="59"/>
    </location>
</feature>
<gene>
    <name evidence="6" type="ORF">C0Q88_08030</name>
</gene>
<dbReference type="GO" id="GO:0006351">
    <property type="term" value="P:DNA-templated transcription"/>
    <property type="evidence" value="ECO:0007669"/>
    <property type="project" value="TreeGrafter"/>
</dbReference>
<dbReference type="RefSeq" id="WP_102065028.1">
    <property type="nucleotide sequence ID" value="NZ_PKQE01000001.1"/>
</dbReference>
<dbReference type="Gene3D" id="3.40.190.290">
    <property type="match status" value="1"/>
</dbReference>
<dbReference type="Proteomes" id="UP000234456">
    <property type="component" value="Unassembled WGS sequence"/>
</dbReference>
<keyword evidence="2" id="KW-0805">Transcription regulation</keyword>
<organism evidence="6 7">
    <name type="scientific">Ralstonia pickettii</name>
    <name type="common">Burkholderia pickettii</name>
    <dbReference type="NCBI Taxonomy" id="329"/>
    <lineage>
        <taxon>Bacteria</taxon>
        <taxon>Pseudomonadati</taxon>
        <taxon>Pseudomonadota</taxon>
        <taxon>Betaproteobacteria</taxon>
        <taxon>Burkholderiales</taxon>
        <taxon>Burkholderiaceae</taxon>
        <taxon>Ralstonia</taxon>
    </lineage>
</organism>
<dbReference type="PANTHER" id="PTHR30537:SF5">
    <property type="entry name" value="HTH-TYPE TRANSCRIPTIONAL ACTIVATOR TTDR-RELATED"/>
    <property type="match status" value="1"/>
</dbReference>
<dbReference type="EMBL" id="PKQE01000001">
    <property type="protein sequence ID" value="PLC44618.1"/>
    <property type="molecule type" value="Genomic_DNA"/>
</dbReference>